<protein>
    <submittedName>
        <fullName evidence="1">DUF3800 domain-containing protein</fullName>
    </submittedName>
</protein>
<evidence type="ECO:0000313" key="1">
    <source>
        <dbReference type="EMBL" id="TYR34297.1"/>
    </source>
</evidence>
<dbReference type="AlphaFoldDB" id="A0A5D4H171"/>
<dbReference type="EMBL" id="VSZS01000056">
    <property type="protein sequence ID" value="TYR34297.1"/>
    <property type="molecule type" value="Genomic_DNA"/>
</dbReference>
<evidence type="ECO:0000313" key="2">
    <source>
        <dbReference type="Proteomes" id="UP000323258"/>
    </source>
</evidence>
<dbReference type="Proteomes" id="UP000323258">
    <property type="component" value="Unassembled WGS sequence"/>
</dbReference>
<dbReference type="InterPro" id="IPR024524">
    <property type="entry name" value="DUF3800"/>
</dbReference>
<reference evidence="1 2" key="1">
    <citation type="submission" date="2019-08" db="EMBL/GenBank/DDBJ databases">
        <authorList>
            <person name="Seo Y.L."/>
        </authorList>
    </citation>
    <scope>NUCLEOTIDE SEQUENCE [LARGE SCALE GENOMIC DNA]</scope>
    <source>
        <strain evidence="1 2">MaA-C15</strain>
    </source>
</reference>
<accession>A0A5D4H171</accession>
<organism evidence="1 2">
    <name type="scientific">Neoaquamicrobium microcysteis</name>
    <dbReference type="NCBI Taxonomy" id="2682781"/>
    <lineage>
        <taxon>Bacteria</taxon>
        <taxon>Pseudomonadati</taxon>
        <taxon>Pseudomonadota</taxon>
        <taxon>Alphaproteobacteria</taxon>
        <taxon>Hyphomicrobiales</taxon>
        <taxon>Phyllobacteriaceae</taxon>
        <taxon>Neoaquamicrobium</taxon>
    </lineage>
</organism>
<reference evidence="1 2" key="2">
    <citation type="submission" date="2019-09" db="EMBL/GenBank/DDBJ databases">
        <title>Mesorhizobium sp. MaA-C15 isolated from Microcystis aeruginosa.</title>
        <authorList>
            <person name="Jeong S.E."/>
            <person name="Jin H.M."/>
            <person name="Jeon C.O."/>
        </authorList>
    </citation>
    <scope>NUCLEOTIDE SEQUENCE [LARGE SCALE GENOMIC DNA]</scope>
    <source>
        <strain evidence="1 2">MaA-C15</strain>
    </source>
</reference>
<dbReference type="Pfam" id="PF12686">
    <property type="entry name" value="DUF3800"/>
    <property type="match status" value="1"/>
</dbReference>
<dbReference type="RefSeq" id="WP_148913636.1">
    <property type="nucleotide sequence ID" value="NZ_VSZS01000056.1"/>
</dbReference>
<keyword evidence="2" id="KW-1185">Reference proteome</keyword>
<proteinExistence type="predicted"/>
<sequence>MAVLYVDEAGEEGFKETSSEWFILGGSMHANSGLHSCVGCYDTFKAARKNDDWFFHFQKRSHDERIGFIHAIREAPYQGMAVMIHKPSIDKPERFKQRYWLYFYALKFLLERATKWAETTAREPIHLMLSSRRGLDKDELKAYFGRIKSSPFVKRDEILWNVFQHDEIHIEPNRKYRGLQVADCIASAIYKAVEVSEYGTLEPRYITDLLPIFARHPYKGFQAVSYWPALPFSLHQQRMAWREIGREQAAP</sequence>
<comment type="caution">
    <text evidence="1">The sequence shown here is derived from an EMBL/GenBank/DDBJ whole genome shotgun (WGS) entry which is preliminary data.</text>
</comment>
<dbReference type="OrthoDB" id="9792394at2"/>
<gene>
    <name evidence="1" type="ORF">FY036_05140</name>
</gene>
<name>A0A5D4H171_9HYPH</name>